<evidence type="ECO:0000313" key="2">
    <source>
        <dbReference type="Proteomes" id="UP001221898"/>
    </source>
</evidence>
<protein>
    <submittedName>
        <fullName evidence="1">Uncharacterized protein</fullName>
    </submittedName>
</protein>
<gene>
    <name evidence="1" type="ORF">AAFF_G00376860</name>
</gene>
<keyword evidence="2" id="KW-1185">Reference proteome</keyword>
<evidence type="ECO:0000313" key="1">
    <source>
        <dbReference type="EMBL" id="KAJ8401715.1"/>
    </source>
</evidence>
<accession>A0AAD7WM36</accession>
<dbReference type="Proteomes" id="UP001221898">
    <property type="component" value="Unassembled WGS sequence"/>
</dbReference>
<comment type="caution">
    <text evidence="1">The sequence shown here is derived from an EMBL/GenBank/DDBJ whole genome shotgun (WGS) entry which is preliminary data.</text>
</comment>
<sequence>MPPPVSLPLATLKHRKSGTSRVKTFILCREPHQAAMSVGKGIAGLVLHVLNGFQSFVKDLVTQRPLVVRDAAGNIAFVVPSPC</sequence>
<organism evidence="1 2">
    <name type="scientific">Aldrovandia affinis</name>
    <dbReference type="NCBI Taxonomy" id="143900"/>
    <lineage>
        <taxon>Eukaryota</taxon>
        <taxon>Metazoa</taxon>
        <taxon>Chordata</taxon>
        <taxon>Craniata</taxon>
        <taxon>Vertebrata</taxon>
        <taxon>Euteleostomi</taxon>
        <taxon>Actinopterygii</taxon>
        <taxon>Neopterygii</taxon>
        <taxon>Teleostei</taxon>
        <taxon>Notacanthiformes</taxon>
        <taxon>Halosauridae</taxon>
        <taxon>Aldrovandia</taxon>
    </lineage>
</organism>
<name>A0AAD7WM36_9TELE</name>
<reference evidence="1" key="1">
    <citation type="journal article" date="2023" name="Science">
        <title>Genome structures resolve the early diversification of teleost fishes.</title>
        <authorList>
            <person name="Parey E."/>
            <person name="Louis A."/>
            <person name="Montfort J."/>
            <person name="Bouchez O."/>
            <person name="Roques C."/>
            <person name="Iampietro C."/>
            <person name="Lluch J."/>
            <person name="Castinel A."/>
            <person name="Donnadieu C."/>
            <person name="Desvignes T."/>
            <person name="Floi Bucao C."/>
            <person name="Jouanno E."/>
            <person name="Wen M."/>
            <person name="Mejri S."/>
            <person name="Dirks R."/>
            <person name="Jansen H."/>
            <person name="Henkel C."/>
            <person name="Chen W.J."/>
            <person name="Zahm M."/>
            <person name="Cabau C."/>
            <person name="Klopp C."/>
            <person name="Thompson A.W."/>
            <person name="Robinson-Rechavi M."/>
            <person name="Braasch I."/>
            <person name="Lecointre G."/>
            <person name="Bobe J."/>
            <person name="Postlethwait J.H."/>
            <person name="Berthelot C."/>
            <person name="Roest Crollius H."/>
            <person name="Guiguen Y."/>
        </authorList>
    </citation>
    <scope>NUCLEOTIDE SEQUENCE</scope>
    <source>
        <strain evidence="1">NC1722</strain>
    </source>
</reference>
<dbReference type="AlphaFoldDB" id="A0AAD7WM36"/>
<dbReference type="EMBL" id="JAINUG010000068">
    <property type="protein sequence ID" value="KAJ8401715.1"/>
    <property type="molecule type" value="Genomic_DNA"/>
</dbReference>
<proteinExistence type="predicted"/>